<comment type="catalytic activity">
    <reaction evidence="1">
        <text>GTP = 3',5'-cyclic GMP + diphosphate</text>
        <dbReference type="Rhea" id="RHEA:13665"/>
        <dbReference type="ChEBI" id="CHEBI:33019"/>
        <dbReference type="ChEBI" id="CHEBI:37565"/>
        <dbReference type="ChEBI" id="CHEBI:57746"/>
        <dbReference type="EC" id="4.6.1.2"/>
    </reaction>
</comment>
<dbReference type="Pfam" id="PF07701">
    <property type="entry name" value="HNOBA"/>
    <property type="match status" value="1"/>
</dbReference>
<keyword evidence="9" id="KW-0325">Glycoprotein</keyword>
<dbReference type="Pfam" id="PF07714">
    <property type="entry name" value="PK_Tyr_Ser-Thr"/>
    <property type="match status" value="1"/>
</dbReference>
<dbReference type="Gene3D" id="1.10.510.10">
    <property type="entry name" value="Transferase(Phosphotransferase) domain 1"/>
    <property type="match status" value="1"/>
</dbReference>
<evidence type="ECO:0000256" key="7">
    <source>
        <dbReference type="ARBA" id="ARBA00022989"/>
    </source>
</evidence>
<evidence type="ECO:0000313" key="14">
    <source>
        <dbReference type="Proteomes" id="UP000695022"/>
    </source>
</evidence>
<keyword evidence="10" id="KW-0456">Lyase</keyword>
<dbReference type="RefSeq" id="XP_014676008.1">
    <property type="nucleotide sequence ID" value="XM_014820522.1"/>
</dbReference>
<protein>
    <recommendedName>
        <fullName evidence="3">guanylate cyclase</fullName>
        <ecNumber evidence="3">4.6.1.2</ecNumber>
    </recommendedName>
</protein>
<evidence type="ECO:0000256" key="4">
    <source>
        <dbReference type="ARBA" id="ARBA00022692"/>
    </source>
</evidence>
<evidence type="ECO:0000256" key="8">
    <source>
        <dbReference type="ARBA" id="ARBA00023136"/>
    </source>
</evidence>
<dbReference type="Proteomes" id="UP000695022">
    <property type="component" value="Unplaced"/>
</dbReference>
<reference evidence="15" key="1">
    <citation type="submission" date="2025-08" db="UniProtKB">
        <authorList>
            <consortium name="RefSeq"/>
        </authorList>
    </citation>
    <scope>IDENTIFICATION</scope>
</reference>
<name>A0ABM1EUY7_PRICU</name>
<evidence type="ECO:0000259" key="12">
    <source>
        <dbReference type="PROSITE" id="PS50011"/>
    </source>
</evidence>
<dbReference type="Pfam" id="PF00211">
    <property type="entry name" value="Guanylate_cyc"/>
    <property type="match status" value="1"/>
</dbReference>
<dbReference type="InterPro" id="IPR029787">
    <property type="entry name" value="Nucleotide_cyclase"/>
</dbReference>
<evidence type="ECO:0000256" key="3">
    <source>
        <dbReference type="ARBA" id="ARBA00012202"/>
    </source>
</evidence>
<keyword evidence="14" id="KW-1185">Reference proteome</keyword>
<sequence>MLEMKLMRELNHENLVRFYGACIEPPNICTITQYCAKGALTDVLADDDMRLDDMFIMSFISDIIAGCLYLHRSELKTHGNLKSSNCLVDSRWVIKLTDFGLQQFLKSDNNERQSKDLMWTAPELLRHPEARVYGTQAGDVYSFSIVIQQIFTRSPPYDTNRMLPEDIIDRVQRGVKPYFRPSISKERCPNTHIWRLMALCWDEMPDLRPDFTHIAKVFKVANGGRTMRIMDNMVSMLETHANHLEELVANRTKQLYEEKKKTDELLYRMLPAVVAERLKQGKYVQAETYDEVTIYFSDIVEFTSLCADSTPLQVVDFLNDLYTLFDGTIPNYDVYKVETIGDAYMVASGLPMRNGNRHAAEIANMALDLLTKVKTFEIRHLPGARLLLRIGIHTGPCVAGIAGLTMPRYCLFGDTVNTASRMESTGL</sequence>
<evidence type="ECO:0000256" key="1">
    <source>
        <dbReference type="ARBA" id="ARBA00001436"/>
    </source>
</evidence>
<dbReference type="InterPro" id="IPR000719">
    <property type="entry name" value="Prot_kinase_dom"/>
</dbReference>
<organism evidence="14 15">
    <name type="scientific">Priapulus caudatus</name>
    <name type="common">Priapulid worm</name>
    <dbReference type="NCBI Taxonomy" id="37621"/>
    <lineage>
        <taxon>Eukaryota</taxon>
        <taxon>Metazoa</taxon>
        <taxon>Ecdysozoa</taxon>
        <taxon>Scalidophora</taxon>
        <taxon>Priapulida</taxon>
        <taxon>Priapulimorpha</taxon>
        <taxon>Priapulimorphida</taxon>
        <taxon>Priapulidae</taxon>
        <taxon>Priapulus</taxon>
    </lineage>
</organism>
<dbReference type="InterPro" id="IPR001245">
    <property type="entry name" value="Ser-Thr/Tyr_kinase_cat_dom"/>
</dbReference>
<evidence type="ECO:0000256" key="11">
    <source>
        <dbReference type="ARBA" id="ARBA00023293"/>
    </source>
</evidence>
<comment type="subcellular location">
    <subcellularLocation>
        <location evidence="2">Membrane</location>
        <topology evidence="2">Single-pass type I membrane protein</topology>
    </subcellularLocation>
</comment>
<keyword evidence="7" id="KW-1133">Transmembrane helix</keyword>
<evidence type="ECO:0000256" key="9">
    <source>
        <dbReference type="ARBA" id="ARBA00023180"/>
    </source>
</evidence>
<dbReference type="SUPFAM" id="SSF55073">
    <property type="entry name" value="Nucleotide cyclase"/>
    <property type="match status" value="1"/>
</dbReference>
<evidence type="ECO:0000256" key="2">
    <source>
        <dbReference type="ARBA" id="ARBA00004479"/>
    </source>
</evidence>
<evidence type="ECO:0000256" key="5">
    <source>
        <dbReference type="ARBA" id="ARBA00022729"/>
    </source>
</evidence>
<evidence type="ECO:0000313" key="15">
    <source>
        <dbReference type="RefSeq" id="XP_014676008.1"/>
    </source>
</evidence>
<dbReference type="SMART" id="SM00044">
    <property type="entry name" value="CYCc"/>
    <property type="match status" value="1"/>
</dbReference>
<evidence type="ECO:0000259" key="13">
    <source>
        <dbReference type="PROSITE" id="PS50125"/>
    </source>
</evidence>
<keyword evidence="5" id="KW-0732">Signal</keyword>
<feature type="non-terminal residue" evidence="15">
    <location>
        <position position="427"/>
    </location>
</feature>
<dbReference type="PROSITE" id="PS50011">
    <property type="entry name" value="PROTEIN_KINASE_DOM"/>
    <property type="match status" value="1"/>
</dbReference>
<keyword evidence="8" id="KW-0472">Membrane</keyword>
<dbReference type="EC" id="4.6.1.2" evidence="3"/>
<dbReference type="PROSITE" id="PS50125">
    <property type="entry name" value="GUANYLATE_CYCLASE_2"/>
    <property type="match status" value="1"/>
</dbReference>
<dbReference type="InterPro" id="IPR050401">
    <property type="entry name" value="Cyclic_nucleotide_synthase"/>
</dbReference>
<feature type="domain" description="Guanylate cyclase" evidence="13">
    <location>
        <begin position="293"/>
        <end position="423"/>
    </location>
</feature>
<dbReference type="Gene3D" id="3.30.70.1230">
    <property type="entry name" value="Nucleotide cyclase"/>
    <property type="match status" value="1"/>
</dbReference>
<evidence type="ECO:0000256" key="6">
    <source>
        <dbReference type="ARBA" id="ARBA00022741"/>
    </source>
</evidence>
<dbReference type="CDD" id="cd07302">
    <property type="entry name" value="CHD"/>
    <property type="match status" value="1"/>
</dbReference>
<dbReference type="Gene3D" id="6.10.250.780">
    <property type="match status" value="1"/>
</dbReference>
<dbReference type="InterPro" id="IPR001054">
    <property type="entry name" value="A/G_cyclase"/>
</dbReference>
<dbReference type="SUPFAM" id="SSF56112">
    <property type="entry name" value="Protein kinase-like (PK-like)"/>
    <property type="match status" value="1"/>
</dbReference>
<keyword evidence="11" id="KW-0141">cGMP biosynthesis</keyword>
<accession>A0ABM1EUY7</accession>
<evidence type="ECO:0000256" key="10">
    <source>
        <dbReference type="ARBA" id="ARBA00023239"/>
    </source>
</evidence>
<feature type="domain" description="Protein kinase" evidence="12">
    <location>
        <begin position="1"/>
        <end position="220"/>
    </location>
</feature>
<dbReference type="GeneID" id="106815987"/>
<keyword evidence="4" id="KW-0812">Transmembrane</keyword>
<dbReference type="PANTHER" id="PTHR11920:SF501">
    <property type="entry name" value="GUANYLATE CYCLASE 32E"/>
    <property type="match status" value="1"/>
</dbReference>
<keyword evidence="6" id="KW-0547">Nucleotide-binding</keyword>
<dbReference type="InterPro" id="IPR011009">
    <property type="entry name" value="Kinase-like_dom_sf"/>
</dbReference>
<dbReference type="PANTHER" id="PTHR11920">
    <property type="entry name" value="GUANYLYL CYCLASE"/>
    <property type="match status" value="1"/>
</dbReference>
<proteinExistence type="predicted"/>
<dbReference type="InterPro" id="IPR011645">
    <property type="entry name" value="HNOB_dom_associated"/>
</dbReference>
<gene>
    <name evidence="15" type="primary">LOC106815987</name>
</gene>